<dbReference type="AlphaFoldDB" id="A0A6A1WC54"/>
<gene>
    <name evidence="1" type="ORF">CJ030_MR2G022262</name>
</gene>
<proteinExistence type="predicted"/>
<name>A0A6A1WC54_9ROSI</name>
<dbReference type="PANTHER" id="PTHR33116">
    <property type="entry name" value="REVERSE TRANSCRIPTASE ZINC-BINDING DOMAIN-CONTAINING PROTEIN-RELATED-RELATED"/>
    <property type="match status" value="1"/>
</dbReference>
<protein>
    <submittedName>
        <fullName evidence="1">Uncharacterized protein</fullName>
    </submittedName>
</protein>
<evidence type="ECO:0000313" key="2">
    <source>
        <dbReference type="Proteomes" id="UP000516437"/>
    </source>
</evidence>
<sequence length="136" mass="15534">MWAHKLQGWKARVLSQAGHTVLIKRVTTAMPFYDMSSFLLPKSSCSDLDRMFKDFCWGFDPNKTRNFTPKAWAAICHPKEKGGLELHLMFDSNLALITKMGWNLYAQPNSPWVHALKAKYTNDRQLHCASARTSSS</sequence>
<comment type="caution">
    <text evidence="1">The sequence shown here is derived from an EMBL/GenBank/DDBJ whole genome shotgun (WGS) entry which is preliminary data.</text>
</comment>
<dbReference type="PANTHER" id="PTHR33116:SF86">
    <property type="entry name" value="REVERSE TRANSCRIPTASE DOMAIN-CONTAINING PROTEIN"/>
    <property type="match status" value="1"/>
</dbReference>
<evidence type="ECO:0000313" key="1">
    <source>
        <dbReference type="EMBL" id="KAB1222771.1"/>
    </source>
</evidence>
<reference evidence="1 2" key="1">
    <citation type="journal article" date="2019" name="Plant Biotechnol. J.">
        <title>The red bayberry genome and genetic basis of sex determination.</title>
        <authorList>
            <person name="Jia H.M."/>
            <person name="Jia H.J."/>
            <person name="Cai Q.L."/>
            <person name="Wang Y."/>
            <person name="Zhao H.B."/>
            <person name="Yang W.F."/>
            <person name="Wang G.Y."/>
            <person name="Li Y.H."/>
            <person name="Zhan D.L."/>
            <person name="Shen Y.T."/>
            <person name="Niu Q.F."/>
            <person name="Chang L."/>
            <person name="Qiu J."/>
            <person name="Zhao L."/>
            <person name="Xie H.B."/>
            <person name="Fu W.Y."/>
            <person name="Jin J."/>
            <person name="Li X.W."/>
            <person name="Jiao Y."/>
            <person name="Zhou C.C."/>
            <person name="Tu T."/>
            <person name="Chai C.Y."/>
            <person name="Gao J.L."/>
            <person name="Fan L.J."/>
            <person name="van de Weg E."/>
            <person name="Wang J.Y."/>
            <person name="Gao Z.S."/>
        </authorList>
    </citation>
    <scope>NUCLEOTIDE SEQUENCE [LARGE SCALE GENOMIC DNA]</scope>
    <source>
        <tissue evidence="1">Leaves</tissue>
    </source>
</reference>
<keyword evidence="2" id="KW-1185">Reference proteome</keyword>
<dbReference type="OrthoDB" id="850801at2759"/>
<dbReference type="EMBL" id="RXIC02000020">
    <property type="protein sequence ID" value="KAB1222771.1"/>
    <property type="molecule type" value="Genomic_DNA"/>
</dbReference>
<accession>A0A6A1WC54</accession>
<organism evidence="1 2">
    <name type="scientific">Morella rubra</name>
    <name type="common">Chinese bayberry</name>
    <dbReference type="NCBI Taxonomy" id="262757"/>
    <lineage>
        <taxon>Eukaryota</taxon>
        <taxon>Viridiplantae</taxon>
        <taxon>Streptophyta</taxon>
        <taxon>Embryophyta</taxon>
        <taxon>Tracheophyta</taxon>
        <taxon>Spermatophyta</taxon>
        <taxon>Magnoliopsida</taxon>
        <taxon>eudicotyledons</taxon>
        <taxon>Gunneridae</taxon>
        <taxon>Pentapetalae</taxon>
        <taxon>rosids</taxon>
        <taxon>fabids</taxon>
        <taxon>Fagales</taxon>
        <taxon>Myricaceae</taxon>
        <taxon>Morella</taxon>
    </lineage>
</organism>
<dbReference type="Proteomes" id="UP000516437">
    <property type="component" value="Chromosome 2"/>
</dbReference>